<reference evidence="1" key="1">
    <citation type="submission" date="2006-03" db="EMBL/GenBank/DDBJ databases">
        <title>Complete sequence of Rhodopseudomonas palustris BisB18.</title>
        <authorList>
            <consortium name="US DOE Joint Genome Institute"/>
            <person name="Copeland A."/>
            <person name="Lucas S."/>
            <person name="Lapidus A."/>
            <person name="Barry K."/>
            <person name="Detter J.C."/>
            <person name="Glavina del Rio T."/>
            <person name="Hammon N."/>
            <person name="Israni S."/>
            <person name="Dalin E."/>
            <person name="Tice H."/>
            <person name="Pitluck S."/>
            <person name="Chain P."/>
            <person name="Malfatti S."/>
            <person name="Shin M."/>
            <person name="Vergez L."/>
            <person name="Schmutz J."/>
            <person name="Larimer F."/>
            <person name="Land M."/>
            <person name="Hauser L."/>
            <person name="Pelletier D.A."/>
            <person name="Kyrpides N."/>
            <person name="Anderson I."/>
            <person name="Oda Y."/>
            <person name="Harwood C.S."/>
            <person name="Richardson P."/>
        </authorList>
    </citation>
    <scope>NUCLEOTIDE SEQUENCE [LARGE SCALE GENOMIC DNA]</scope>
    <source>
        <strain evidence="1">BisB18</strain>
    </source>
</reference>
<dbReference type="EMBL" id="CP000301">
    <property type="protein sequence ID" value="ABD87931.1"/>
    <property type="molecule type" value="Genomic_DNA"/>
</dbReference>
<accession>Q215K5</accession>
<gene>
    <name evidence="1" type="ordered locus">RPC_2378</name>
</gene>
<dbReference type="KEGG" id="rpc:RPC_2378"/>
<evidence type="ECO:0000313" key="1">
    <source>
        <dbReference type="EMBL" id="ABD87931.1"/>
    </source>
</evidence>
<proteinExistence type="predicted"/>
<dbReference type="HOGENOM" id="CLU_2397666_0_0_5"/>
<name>Q215K5_RHOPB</name>
<organism evidence="1">
    <name type="scientific">Rhodopseudomonas palustris (strain BisB18)</name>
    <dbReference type="NCBI Taxonomy" id="316056"/>
    <lineage>
        <taxon>Bacteria</taxon>
        <taxon>Pseudomonadati</taxon>
        <taxon>Pseudomonadota</taxon>
        <taxon>Alphaproteobacteria</taxon>
        <taxon>Hyphomicrobiales</taxon>
        <taxon>Nitrobacteraceae</taxon>
        <taxon>Rhodopseudomonas</taxon>
    </lineage>
</organism>
<dbReference type="AlphaFoldDB" id="Q215K5"/>
<protein>
    <submittedName>
        <fullName evidence="1">Uncharacterized protein</fullName>
    </submittedName>
</protein>
<sequence>MPRISLRSSGLRSLIVGTIGTSVELARKGRQLVLQIGRPAFDAFENVSQGFGFHGALLARRRRSEKHRRKSAAHCVLWARGQMTLRASALQTG</sequence>